<evidence type="ECO:0000256" key="2">
    <source>
        <dbReference type="SAM" id="Phobius"/>
    </source>
</evidence>
<feature type="compositionally biased region" description="Basic and acidic residues" evidence="1">
    <location>
        <begin position="287"/>
        <end position="298"/>
    </location>
</feature>
<reference evidence="5" key="1">
    <citation type="submission" date="2025-08" db="UniProtKB">
        <authorList>
            <consortium name="RefSeq"/>
        </authorList>
    </citation>
    <scope>IDENTIFICATION</scope>
</reference>
<gene>
    <name evidence="5" type="primary">LOC105364222</name>
</gene>
<dbReference type="RefSeq" id="XP_011500408.1">
    <property type="nucleotide sequence ID" value="XM_011502106.1"/>
</dbReference>
<feature type="chain" id="PRO_5042543483" evidence="3">
    <location>
        <begin position="22"/>
        <end position="981"/>
    </location>
</feature>
<keyword evidence="2" id="KW-1133">Transmembrane helix</keyword>
<evidence type="ECO:0000313" key="5">
    <source>
        <dbReference type="RefSeq" id="XP_011500408.1"/>
    </source>
</evidence>
<feature type="compositionally biased region" description="Low complexity" evidence="1">
    <location>
        <begin position="938"/>
        <end position="952"/>
    </location>
</feature>
<feature type="region of interest" description="Disordered" evidence="1">
    <location>
        <begin position="920"/>
        <end position="953"/>
    </location>
</feature>
<dbReference type="GeneID" id="105364222"/>
<feature type="region of interest" description="Disordered" evidence="1">
    <location>
        <begin position="280"/>
        <end position="299"/>
    </location>
</feature>
<keyword evidence="4" id="KW-1185">Reference proteome</keyword>
<name>A0AAJ6YLU0_9HYME</name>
<keyword evidence="2" id="KW-0812">Transmembrane</keyword>
<proteinExistence type="predicted"/>
<keyword evidence="2" id="KW-0472">Membrane</keyword>
<feature type="compositionally biased region" description="Polar residues" evidence="1">
    <location>
        <begin position="780"/>
        <end position="798"/>
    </location>
</feature>
<feature type="compositionally biased region" description="Low complexity" evidence="1">
    <location>
        <begin position="738"/>
        <end position="748"/>
    </location>
</feature>
<evidence type="ECO:0000256" key="3">
    <source>
        <dbReference type="SAM" id="SignalP"/>
    </source>
</evidence>
<dbReference type="AlphaFoldDB" id="A0AAJ6YLU0"/>
<feature type="region of interest" description="Disordered" evidence="1">
    <location>
        <begin position="738"/>
        <end position="818"/>
    </location>
</feature>
<dbReference type="PANTHER" id="PTHR46560">
    <property type="entry name" value="CYPHER, ISOFORM B"/>
    <property type="match status" value="1"/>
</dbReference>
<dbReference type="PANTHER" id="PTHR46560:SF11">
    <property type="entry name" value="GH09980P"/>
    <property type="match status" value="1"/>
</dbReference>
<feature type="signal peptide" evidence="3">
    <location>
        <begin position="1"/>
        <end position="21"/>
    </location>
</feature>
<protein>
    <submittedName>
        <fullName evidence="5">Uncharacterized protein LOC105364222</fullName>
    </submittedName>
</protein>
<evidence type="ECO:0000313" key="4">
    <source>
        <dbReference type="Proteomes" id="UP000695007"/>
    </source>
</evidence>
<dbReference type="CTD" id="32154"/>
<sequence>MRPSIASIVLWAVCLTGGALANQDELDGNNVDDAPTRDHGNSIEVDKIGLPIYTTLNGSVTNLNEILPSIHLNRTKAFLNCSQGSMQVELMFQEPFYGLAYADFDRNSACMTKGRGLDSARIELPLKGCGTVQDPPRVFTNNIVVRFHPGLEMDGDEVITIVCRYPPARAEKPGPLLAHRESPPPAAPILSGFHILLMICTLLFLALLLLGLGCSYMCLKRRPVPVVHHQQFAGSEITKVSGSSALSRISMFDDFKIPRIIGTQQTYGSEAHLVIEHSDTLPSDYPSESHSEVDEERSLPVSSAGSYETKAFIHQQVEQRASSSLYSETINEVESTAVTASRMTQSRHPVAMPVEPKFDVLMRVKRAPAPPSPLPSESDASLALERNLTTILEREETARAVESPEPRLTTFAYVPELHAPPNTSRQQTPPVYSRILRKQADRETVTETNAAATATANVTAHRPRSLASLNTEMTETRSLTEVTDATHAKYRVASMLAPSTSIHPSVSHVTEDYREQRREEVEPLVEPVVASRRPEITTHEVDDVFLRTVTEKKTIEDIERHRRQVTEYHARQQPLPDPKWDVTIRNYPMHELPPPPPEWENFSDVSSASNLTIANEPVSTKIRDEPIDVHIQPTYTVRGADISRSTTHDLVNEEVERGAASWYNLERVLEPQYAAEFTDDERKKWREIITTESTLKTLLTEAIVKEDYELIRKDARYVSLFPPAKWDVIIRIVSPVNAGSASSSAHGKSGQRYKRGKSTEWDNRSRRSSLPTLYEYESDGGSSARTFGQDQLRSSSGPGVSGIRIRKLSSTTRGGSEADLRSMSEMTVRDFARLDRDDQTSLSSFEGDSLVRSLSQPSLARSGSEFTEHWGLPARNLPHWGIDDEPCSSTETTPRPHRREVLPVSSYEEVTRQGRTIAGQSVGVGGVGGGSGGRVRHGATTTTSSSYATTTRYTEREIHMQNAVQSRSSWFHDDSEPEMQI</sequence>
<keyword evidence="3" id="KW-0732">Signal</keyword>
<feature type="compositionally biased region" description="Gly residues" evidence="1">
    <location>
        <begin position="922"/>
        <end position="933"/>
    </location>
</feature>
<dbReference type="KEGG" id="csol:105364222"/>
<organism evidence="4 5">
    <name type="scientific">Ceratosolen solmsi marchali</name>
    <dbReference type="NCBI Taxonomy" id="326594"/>
    <lineage>
        <taxon>Eukaryota</taxon>
        <taxon>Metazoa</taxon>
        <taxon>Ecdysozoa</taxon>
        <taxon>Arthropoda</taxon>
        <taxon>Hexapoda</taxon>
        <taxon>Insecta</taxon>
        <taxon>Pterygota</taxon>
        <taxon>Neoptera</taxon>
        <taxon>Endopterygota</taxon>
        <taxon>Hymenoptera</taxon>
        <taxon>Apocrita</taxon>
        <taxon>Proctotrupomorpha</taxon>
        <taxon>Chalcidoidea</taxon>
        <taxon>Agaonidae</taxon>
        <taxon>Agaoninae</taxon>
        <taxon>Ceratosolen</taxon>
    </lineage>
</organism>
<feature type="transmembrane region" description="Helical" evidence="2">
    <location>
        <begin position="189"/>
        <end position="212"/>
    </location>
</feature>
<accession>A0AAJ6YLU0</accession>
<evidence type="ECO:0000256" key="1">
    <source>
        <dbReference type="SAM" id="MobiDB-lite"/>
    </source>
</evidence>
<dbReference type="Proteomes" id="UP000695007">
    <property type="component" value="Unplaced"/>
</dbReference>